<dbReference type="PANTHER" id="PTHR42923">
    <property type="entry name" value="PROTOPORPHYRINOGEN OXIDASE"/>
    <property type="match status" value="1"/>
</dbReference>
<proteinExistence type="inferred from homology"/>
<dbReference type="AlphaFoldDB" id="A0A9P3PX86"/>
<dbReference type="EMBL" id="BRPK01000013">
    <property type="protein sequence ID" value="GLB43263.1"/>
    <property type="molecule type" value="Genomic_DNA"/>
</dbReference>
<dbReference type="GO" id="GO:0004729">
    <property type="term" value="F:oxygen-dependent protoporphyrinogen oxidase activity"/>
    <property type="evidence" value="ECO:0007669"/>
    <property type="project" value="UniProtKB-UniRule"/>
</dbReference>
<dbReference type="InterPro" id="IPR004572">
    <property type="entry name" value="Protoporphyrinogen_oxidase"/>
</dbReference>
<evidence type="ECO:0000259" key="12">
    <source>
        <dbReference type="Pfam" id="PF01593"/>
    </source>
</evidence>
<organism evidence="13 14">
    <name type="scientific">Lyophyllum shimeji</name>
    <name type="common">Hon-shimeji</name>
    <name type="synonym">Tricholoma shimeji</name>
    <dbReference type="NCBI Taxonomy" id="47721"/>
    <lineage>
        <taxon>Eukaryota</taxon>
        <taxon>Fungi</taxon>
        <taxon>Dikarya</taxon>
        <taxon>Basidiomycota</taxon>
        <taxon>Agaricomycotina</taxon>
        <taxon>Agaricomycetes</taxon>
        <taxon>Agaricomycetidae</taxon>
        <taxon>Agaricales</taxon>
        <taxon>Tricholomatineae</taxon>
        <taxon>Lyophyllaceae</taxon>
        <taxon>Lyophyllum</taxon>
    </lineage>
</organism>
<dbReference type="Proteomes" id="UP001063166">
    <property type="component" value="Unassembled WGS sequence"/>
</dbReference>
<evidence type="ECO:0000256" key="4">
    <source>
        <dbReference type="ARBA" id="ARBA00012867"/>
    </source>
</evidence>
<protein>
    <recommendedName>
        <fullName evidence="4 11">Protoporphyrinogen oxidase</fullName>
        <ecNumber evidence="4 11">1.3.3.4</ecNumber>
    </recommendedName>
</protein>
<comment type="catalytic activity">
    <reaction evidence="10 11">
        <text>protoporphyrinogen IX + 3 O2 = protoporphyrin IX + 3 H2O2</text>
        <dbReference type="Rhea" id="RHEA:25576"/>
        <dbReference type="ChEBI" id="CHEBI:15379"/>
        <dbReference type="ChEBI" id="CHEBI:16240"/>
        <dbReference type="ChEBI" id="CHEBI:57306"/>
        <dbReference type="ChEBI" id="CHEBI:57307"/>
        <dbReference type="EC" id="1.3.3.4"/>
    </reaction>
</comment>
<evidence type="ECO:0000256" key="3">
    <source>
        <dbReference type="ARBA" id="ARBA00010551"/>
    </source>
</evidence>
<dbReference type="OrthoDB" id="438553at2759"/>
<dbReference type="PANTHER" id="PTHR42923:SF3">
    <property type="entry name" value="PROTOPORPHYRINOGEN OXIDASE"/>
    <property type="match status" value="1"/>
</dbReference>
<keyword evidence="8 11" id="KW-0350">Heme biosynthesis</keyword>
<keyword evidence="7 11" id="KW-0560">Oxidoreductase</keyword>
<evidence type="ECO:0000256" key="11">
    <source>
        <dbReference type="RuleBase" id="RU367069"/>
    </source>
</evidence>
<evidence type="ECO:0000256" key="1">
    <source>
        <dbReference type="ARBA" id="ARBA00002600"/>
    </source>
</evidence>
<evidence type="ECO:0000313" key="13">
    <source>
        <dbReference type="EMBL" id="GLB43263.1"/>
    </source>
</evidence>
<comment type="cofactor">
    <cofactor evidence="11">
        <name>FAD</name>
        <dbReference type="ChEBI" id="CHEBI:57692"/>
    </cofactor>
    <text evidence="11">Binds 1 FAD per subunit.</text>
</comment>
<dbReference type="InterPro" id="IPR002937">
    <property type="entry name" value="Amino_oxidase"/>
</dbReference>
<dbReference type="Gene3D" id="3.50.50.60">
    <property type="entry name" value="FAD/NAD(P)-binding domain"/>
    <property type="match status" value="1"/>
</dbReference>
<dbReference type="InterPro" id="IPR036188">
    <property type="entry name" value="FAD/NAD-bd_sf"/>
</dbReference>
<gene>
    <name evidence="13" type="primary">HEM14</name>
    <name evidence="13" type="ORF">LshimejAT787_1301640</name>
</gene>
<reference evidence="13" key="1">
    <citation type="submission" date="2022-07" db="EMBL/GenBank/DDBJ databases">
        <title>The genome of Lyophyllum shimeji provides insight into the initial evolution of ectomycorrhizal fungal genome.</title>
        <authorList>
            <person name="Kobayashi Y."/>
            <person name="Shibata T."/>
            <person name="Hirakawa H."/>
            <person name="Shigenobu S."/>
            <person name="Nishiyama T."/>
            <person name="Yamada A."/>
            <person name="Hasebe M."/>
            <person name="Kawaguchi M."/>
        </authorList>
    </citation>
    <scope>NUCLEOTIDE SEQUENCE</scope>
    <source>
        <strain evidence="13">AT787</strain>
    </source>
</reference>
<evidence type="ECO:0000256" key="5">
    <source>
        <dbReference type="ARBA" id="ARBA00022630"/>
    </source>
</evidence>
<dbReference type="Pfam" id="PF01593">
    <property type="entry name" value="Amino_oxidase"/>
    <property type="match status" value="1"/>
</dbReference>
<keyword evidence="14" id="KW-1185">Reference proteome</keyword>
<keyword evidence="5 11" id="KW-0285">Flavoprotein</keyword>
<feature type="domain" description="Amine oxidase" evidence="12">
    <location>
        <begin position="14"/>
        <end position="465"/>
    </location>
</feature>
<comment type="similarity">
    <text evidence="3 11">Belongs to the protoporphyrinogen/coproporphyrinogen oxidase family. Protoporphyrinogen oxidase subfamily.</text>
</comment>
<comment type="caution">
    <text evidence="13">The sequence shown here is derived from an EMBL/GenBank/DDBJ whole genome shotgun (WGS) entry which is preliminary data.</text>
</comment>
<evidence type="ECO:0000256" key="7">
    <source>
        <dbReference type="ARBA" id="ARBA00023002"/>
    </source>
</evidence>
<sequence>MPPPRHIAILGGGLTGLSSAFHLSRRFPNARITLLEKQNRLGGWVRSEQIRLGSDGDPNSNPAALTVEAGPRTLRPASKSVLELINLLHLQSALLTTPRTAPAARSRFLYAPSLQRGLTALPASALAFLGSPLRQVLLPAILREPLRKSNRPRQPPKADLDEDESLASFLGRRFGPDVARLLGSALCHGVYAADARELSVRAAFPALYGLEDRGGGSVVLGVLKDMVSFGKGKGKGEGVDEYDLGDVEAKMRGVAVYSFRGGMQTLSDALVKALEAWPNVELCAGEAASGIEMREDENDSLVVHTAARALEPTHIVSALPLPVLQSILPPPTSHARPLPHLTANPASSVTVLSLVFAVPPHTIHPPGFGYLVPRPPEGYTPSPSPPAAELGVLGTVFDSCALPAQSQAEAEHTKLTVMLGGPFRVPLPSDDEELVTRVLAHLKEALQGDVPRPVAWRVWRHERCIPTLKVGHVRRMEELRAVLMEGAESGEGGTGNEKGEGWRRGAWRGRMEVVGAGVGGVSVGDCVEAGRRLGARW</sequence>
<name>A0A9P3PX86_LYOSH</name>
<comment type="pathway">
    <text evidence="2 11">Porphyrin-containing compound metabolism; protoporphyrin-IX biosynthesis; protoporphyrin-IX from protoporphyrinogen-IX: step 1/1.</text>
</comment>
<dbReference type="EC" id="1.3.3.4" evidence="4 11"/>
<dbReference type="InterPro" id="IPR050464">
    <property type="entry name" value="Zeta_carotene_desat/Oxidored"/>
</dbReference>
<evidence type="ECO:0000313" key="14">
    <source>
        <dbReference type="Proteomes" id="UP001063166"/>
    </source>
</evidence>
<evidence type="ECO:0000256" key="8">
    <source>
        <dbReference type="ARBA" id="ARBA00023133"/>
    </source>
</evidence>
<dbReference type="SUPFAM" id="SSF51905">
    <property type="entry name" value="FAD/NAD(P)-binding domain"/>
    <property type="match status" value="1"/>
</dbReference>
<evidence type="ECO:0000256" key="10">
    <source>
        <dbReference type="ARBA" id="ARBA00047554"/>
    </source>
</evidence>
<comment type="function">
    <text evidence="1 11">Catalyzes the 6-electron oxidation of protoporphyrinogen-IX to form protoporphyrin-IX.</text>
</comment>
<dbReference type="GO" id="GO:0006782">
    <property type="term" value="P:protoporphyrinogen IX biosynthetic process"/>
    <property type="evidence" value="ECO:0007669"/>
    <property type="project" value="UniProtKB-UniRule"/>
</dbReference>
<evidence type="ECO:0000256" key="2">
    <source>
        <dbReference type="ARBA" id="ARBA00005073"/>
    </source>
</evidence>
<dbReference type="GO" id="GO:0005743">
    <property type="term" value="C:mitochondrial inner membrane"/>
    <property type="evidence" value="ECO:0007669"/>
    <property type="project" value="UniProtKB-SubCell"/>
</dbReference>
<dbReference type="SUPFAM" id="SSF54373">
    <property type="entry name" value="FAD-linked reductases, C-terminal domain"/>
    <property type="match status" value="1"/>
</dbReference>
<accession>A0A9P3PX86</accession>
<evidence type="ECO:0000256" key="6">
    <source>
        <dbReference type="ARBA" id="ARBA00022827"/>
    </source>
</evidence>
<dbReference type="NCBIfam" id="TIGR00562">
    <property type="entry name" value="proto_IX_ox"/>
    <property type="match status" value="1"/>
</dbReference>
<keyword evidence="6 11" id="KW-0274">FAD</keyword>
<keyword evidence="9 11" id="KW-0627">Porphyrin biosynthesis</keyword>
<comment type="subcellular location">
    <subcellularLocation>
        <location evidence="11">Mitochondrion inner membrane</location>
    </subcellularLocation>
</comment>
<evidence type="ECO:0000256" key="9">
    <source>
        <dbReference type="ARBA" id="ARBA00023244"/>
    </source>
</evidence>